<dbReference type="SMART" id="SM00965">
    <property type="entry name" value="STN"/>
    <property type="match status" value="1"/>
</dbReference>
<comment type="subcellular location">
    <subcellularLocation>
        <location evidence="4">Cell outer membrane</location>
        <topology evidence="4">Multi-pass membrane protein</topology>
    </subcellularLocation>
</comment>
<keyword evidence="5" id="KW-0732">Signal</keyword>
<evidence type="ECO:0000256" key="2">
    <source>
        <dbReference type="ARBA" id="ARBA00023136"/>
    </source>
</evidence>
<evidence type="ECO:0000313" key="7">
    <source>
        <dbReference type="EMBL" id="MTU30447.1"/>
    </source>
</evidence>
<keyword evidence="4" id="KW-0812">Transmembrane</keyword>
<dbReference type="InterPro" id="IPR011662">
    <property type="entry name" value="Secretin/TonB_short_N"/>
</dbReference>
<evidence type="ECO:0000259" key="6">
    <source>
        <dbReference type="SMART" id="SM00965"/>
    </source>
</evidence>
<dbReference type="Pfam" id="PF13715">
    <property type="entry name" value="CarbopepD_reg_2"/>
    <property type="match status" value="1"/>
</dbReference>
<organism evidence="7 8">
    <name type="scientific">Parabacteroides merdae</name>
    <dbReference type="NCBI Taxonomy" id="46503"/>
    <lineage>
        <taxon>Bacteria</taxon>
        <taxon>Pseudomonadati</taxon>
        <taxon>Bacteroidota</taxon>
        <taxon>Bacteroidia</taxon>
        <taxon>Bacteroidales</taxon>
        <taxon>Tannerellaceae</taxon>
        <taxon>Parabacteroides</taxon>
    </lineage>
</organism>
<keyword evidence="4" id="KW-1134">Transmembrane beta strand</keyword>
<dbReference type="Proteomes" id="UP000437446">
    <property type="component" value="Unassembled WGS sequence"/>
</dbReference>
<keyword evidence="3 4" id="KW-0998">Cell outer membrane</keyword>
<feature type="domain" description="Secretin/TonB short N-terminal" evidence="6">
    <location>
        <begin position="67"/>
        <end position="118"/>
    </location>
</feature>
<reference evidence="7 8" key="1">
    <citation type="journal article" date="2019" name="Nat. Med.">
        <title>A library of human gut bacterial isolates paired with longitudinal multiomics data enables mechanistic microbiome research.</title>
        <authorList>
            <person name="Poyet M."/>
            <person name="Groussin M."/>
            <person name="Gibbons S.M."/>
            <person name="Avila-Pacheco J."/>
            <person name="Jiang X."/>
            <person name="Kearney S.M."/>
            <person name="Perrotta A.R."/>
            <person name="Berdy B."/>
            <person name="Zhao S."/>
            <person name="Lieberman T.D."/>
            <person name="Swanson P.K."/>
            <person name="Smith M."/>
            <person name="Roesemann S."/>
            <person name="Alexander J.E."/>
            <person name="Rich S.A."/>
            <person name="Livny J."/>
            <person name="Vlamakis H."/>
            <person name="Clish C."/>
            <person name="Bullock K."/>
            <person name="Deik A."/>
            <person name="Scott J."/>
            <person name="Pierce K.A."/>
            <person name="Xavier R.J."/>
            <person name="Alm E.J."/>
        </authorList>
    </citation>
    <scope>NUCLEOTIDE SEQUENCE [LARGE SCALE GENOMIC DNA]</scope>
    <source>
        <strain evidence="7 8">BIOML-A25</strain>
    </source>
</reference>
<accession>A0A7K1HHM0</accession>
<dbReference type="NCBIfam" id="TIGR04056">
    <property type="entry name" value="OMP_RagA_SusC"/>
    <property type="match status" value="1"/>
</dbReference>
<dbReference type="EMBL" id="WNCR01000008">
    <property type="protein sequence ID" value="MTU30447.1"/>
    <property type="molecule type" value="Genomic_DNA"/>
</dbReference>
<comment type="caution">
    <text evidence="7">The sequence shown here is derived from an EMBL/GenBank/DDBJ whole genome shotgun (WGS) entry which is preliminary data.</text>
</comment>
<evidence type="ECO:0000256" key="1">
    <source>
        <dbReference type="ARBA" id="ARBA00022448"/>
    </source>
</evidence>
<dbReference type="RefSeq" id="WP_129943781.1">
    <property type="nucleotide sequence ID" value="NZ_RCYQ01000010.1"/>
</dbReference>
<evidence type="ECO:0000256" key="3">
    <source>
        <dbReference type="ARBA" id="ARBA00023237"/>
    </source>
</evidence>
<evidence type="ECO:0000256" key="4">
    <source>
        <dbReference type="PROSITE-ProRule" id="PRU01360"/>
    </source>
</evidence>
<dbReference type="InterPro" id="IPR037066">
    <property type="entry name" value="Plug_dom_sf"/>
</dbReference>
<dbReference type="InterPro" id="IPR023997">
    <property type="entry name" value="TonB-dep_OMP_SusC/RagA_CS"/>
</dbReference>
<dbReference type="NCBIfam" id="TIGR04057">
    <property type="entry name" value="SusC_RagA_signa"/>
    <property type="match status" value="1"/>
</dbReference>
<gene>
    <name evidence="7" type="ORF">GMD66_14735</name>
</gene>
<proteinExistence type="inferred from homology"/>
<dbReference type="FunFam" id="2.170.130.10:FF:000003">
    <property type="entry name" value="SusC/RagA family TonB-linked outer membrane protein"/>
    <property type="match status" value="1"/>
</dbReference>
<protein>
    <submittedName>
        <fullName evidence="7">SusC/RagA family TonB-linked outer membrane protein</fullName>
    </submittedName>
</protein>
<name>A0A7K1HHM0_9BACT</name>
<dbReference type="Gene3D" id="2.170.130.10">
    <property type="entry name" value="TonB-dependent receptor, plug domain"/>
    <property type="match status" value="1"/>
</dbReference>
<evidence type="ECO:0000256" key="5">
    <source>
        <dbReference type="SAM" id="SignalP"/>
    </source>
</evidence>
<dbReference type="Gene3D" id="2.60.40.1120">
    <property type="entry name" value="Carboxypeptidase-like, regulatory domain"/>
    <property type="match status" value="1"/>
</dbReference>
<dbReference type="InterPro" id="IPR023996">
    <property type="entry name" value="TonB-dep_OMP_SusC/RagA"/>
</dbReference>
<keyword evidence="1 4" id="KW-0813">Transport</keyword>
<keyword evidence="2 4" id="KW-0472">Membrane</keyword>
<evidence type="ECO:0000313" key="8">
    <source>
        <dbReference type="Proteomes" id="UP000437446"/>
    </source>
</evidence>
<dbReference type="SUPFAM" id="SSF56935">
    <property type="entry name" value="Porins"/>
    <property type="match status" value="1"/>
</dbReference>
<comment type="similarity">
    <text evidence="4">Belongs to the TonB-dependent receptor family.</text>
</comment>
<dbReference type="InterPro" id="IPR008969">
    <property type="entry name" value="CarboxyPept-like_regulatory"/>
</dbReference>
<feature type="chain" id="PRO_5029628487" evidence="5">
    <location>
        <begin position="30"/>
        <end position="1143"/>
    </location>
</feature>
<dbReference type="GO" id="GO:0009279">
    <property type="term" value="C:cell outer membrane"/>
    <property type="evidence" value="ECO:0007669"/>
    <property type="project" value="UniProtKB-SubCell"/>
</dbReference>
<dbReference type="InterPro" id="IPR012910">
    <property type="entry name" value="Plug_dom"/>
</dbReference>
<dbReference type="Pfam" id="PF07715">
    <property type="entry name" value="Plug"/>
    <property type="match status" value="1"/>
</dbReference>
<feature type="signal peptide" evidence="5">
    <location>
        <begin position="1"/>
        <end position="29"/>
    </location>
</feature>
<dbReference type="AlphaFoldDB" id="A0A7K1HHM0"/>
<sequence>MEKADLHLCKRKSNLKSLLLIGFCSFNLAAYPNVNNSLYAQSKSFTIELSNTTVKDVFDHIEKNSEFIFFYDRNTVCLDERVSIDLKDQPIHVVLDQLFEGKGIAYEINDRQISLKKLSATPWAAQQKIKIQGLVKDNLGPVVGVNIVEKGTTNGVITDANGKFTIDISEGKAVLQISYIGYKTQEIPVKGKKDLVITLEEDSEVLDEVVVVGYGTQKKESVVGSVQTIQPGELKVPSSNLSTGFAGRLSGVIAVQRSGEPGADGADFWIRGVSTFSGVTSPLIVIDGVEASSGDLNALDPEVIEGFSILKDATATALYGSRGANGVMIVTTKSGKDLEKAMVNFRFENTFTTPTQVPEFVDGVRYMEMFNEAVTTRNTGEVLYDQKKIDGTRAGLDPYAFPNVDWYDELFRSGAMSQNFNFNIRGGSKKIDYFSSASVNHDSGVLRSNKDFSYNNNINIMRYVFQNNINAYLSKTSTLSLRLNVQLRDYNGPHSDASDVYGMVMEANPVDFPVRWPRSSEYDYIMWGGKVGGAFNNGYRNPYAEMARGYKSKFSSTVVANLKFDQKLDFITPGLSANVLFSFKNWSNTETKRSGGYNQFEVDKYNYDASGVYQGYTLRRVGKEQDPTLSTENTSSGDRRIYLQAMVNYNRTFGEKHNISGMLLYNQDQYDTNNPGDLIASLPQRKQGFAGRLTYDYDYRYLAEFNFGYNGSENFADGHHFGFFPSVALGYTISREDYFEKLNNVITNLKIRGSWGLVGNDQIGAERYIYMSNIELQNGDLGFTTGKDQNTTYNGPKYLRYANPDITWEVGSKWNLGLDLGLFNDFNMSVDLFKETRSDIFMERQSIPQFIGTSPSDRYMDLKTKLYGNLGKVENKGMDLSVDYVHSFNKDFSMSFKGTFTYATNKVLEYDEPGYLAYPNLSRVGHSINQPLLYIADRLFIDDEEVANSPAQKLGGFVQAGDIKYKDIPNADGVCDGVIDANDRVYTGHPTVPEIVYGFGPSFQYKKWDFSFFFQGVARTSIVVGDIHPFGTDGLRNVQKFIANDYWSESNQNIYAGYPRLSKQYNQNNTVASTYWLRNGAFLKLKDVEVGFSHKLFRVYLRGSNLLTFSPFDLWDPEQGNGNGMFYPTQKSFNVGIQFSFNK</sequence>
<dbReference type="SUPFAM" id="SSF49464">
    <property type="entry name" value="Carboxypeptidase regulatory domain-like"/>
    <property type="match status" value="1"/>
</dbReference>
<dbReference type="InterPro" id="IPR039426">
    <property type="entry name" value="TonB-dep_rcpt-like"/>
</dbReference>
<dbReference type="PROSITE" id="PS52016">
    <property type="entry name" value="TONB_DEPENDENT_REC_3"/>
    <property type="match status" value="1"/>
</dbReference>